<reference evidence="6 7" key="1">
    <citation type="submission" date="2017-08" db="EMBL/GenBank/DDBJ databases">
        <title>Acidophilic green algal genome provides insights into adaptation to an acidic environment.</title>
        <authorList>
            <person name="Hirooka S."/>
            <person name="Hirose Y."/>
            <person name="Kanesaki Y."/>
            <person name="Higuchi S."/>
            <person name="Fujiwara T."/>
            <person name="Onuma R."/>
            <person name="Era A."/>
            <person name="Ohbayashi R."/>
            <person name="Uzuka A."/>
            <person name="Nozaki H."/>
            <person name="Yoshikawa H."/>
            <person name="Miyagishima S.Y."/>
        </authorList>
    </citation>
    <scope>NUCLEOTIDE SEQUENCE [LARGE SCALE GENOMIC DNA]</scope>
    <source>
        <strain evidence="6 7">NIES-2499</strain>
    </source>
</reference>
<evidence type="ECO:0000256" key="4">
    <source>
        <dbReference type="SAM" id="MobiDB-lite"/>
    </source>
</evidence>
<dbReference type="SUPFAM" id="SSF109604">
    <property type="entry name" value="HD-domain/PDEase-like"/>
    <property type="match status" value="2"/>
</dbReference>
<gene>
    <name evidence="6" type="ORF">CEUSTIGMA_g3629.t1</name>
</gene>
<proteinExistence type="inferred from homology"/>
<evidence type="ECO:0000256" key="2">
    <source>
        <dbReference type="ARBA" id="ARBA00022801"/>
    </source>
</evidence>
<sequence length="1988" mass="213945">MHSSIYRLFSVWFKQRENKYRASTVHELGIEFTEFLTSPELTSVLKLITLTEVLAAFAGPLCPVLSFTCSYEEVDWQTFRLILSRHPPNISGPLSSCLPEPTDHVEAEQISYLPNVNVPSQNTTMDRLLGPEFLHGFLQTCADQALLGVKRVTSQPQVIWGSGDAVGDEESTAVYVIDIEIESVPGQNDKIQPGVSWLPDPLDFCSHQATSGCLESSGEGPRTSSMSRIGTEMTSNLMLDNEQLPHLLPYYIVVDLSGNLVEVGAQLCRKMRAFSIGLHVGTAFEMLSSAGAAGWDFSKLAISHTAPGPACVLAAATASHLEDAASRLMLSGYWVKARVAQQGQDDRWPLPYCTPSSLPCGCNSYLFLGSPITESLADLQALSTTTMTPVPPVTQQYCLLAEEYKAVTSYFLRRLEKAEQKLRLYESRGMRAQQRSSMLQSSTLEVSREQSILIPEDSPQQIDAPSHSAGQELPSSSSSNPPVRSSNSGRRLLSVTSAGGNAQLVDGAAREDGNMAYDPPSRQATWGSFKRVRTQEWARDFAEEQQQALRRFNAPRSSAPVVRALGGYPRQIPGPRRSPLSQTNDSGTETGTSASSVEGLALMTRTMRGVYGEGVLADREVEESLMEMLTGRHNDTAQLPGDAFEASLALPRNHVGSSNGAEMMPAPSFGRIWADSLPYVFSGTSSSSYTNWTQGHVASSGMRQSFESTDEGAVKAEIPHKYELIDLDTEEMNRISNLERAFQSNASNKSSFGRGDTLVKTLSSAWRNVRLLPVPEQEGGAVSTPEQDGGVEMASAQDDEFATQQGADYEPEREVALQIQGMISASHPIPAPSSSYQADAELTSTPQNTVFTSEAYGLLLAARSTVASNRRGSINSVTGGADFSFHMEGAEFLRESMDVSSAVGSIRSPSSTDQRPAVGVGLEGLRVDVMTAPSLPTVPEASPPVSPLHAEDHLNNVHISESAVNVKNKRASLISLLCTCFSVPETVANHNPGPSKKAHGLQKPHDMQWDHQSTAEPSGQSQMVPASANSVNGLLWKSTYSSSSNVVSQSINLVDSVPGQVAVPRQVEPTDQGSNLAQLLLSGSRRRLSQTMSISPSGSSPTLSSYPHIMIVPSLATHHHPVTDALAATVPDPIPNSDRIVPTVTLSSASPSEGVSSLKPGTASSDHAGSLLNEMDLQPSEVQKSRQTSAPQPSHLNHGSKSSLTAQKTLSACSAPSSLDEATWSAGTNMAPRISPPGSLKGSGLRPLLTSLPGTKPSSALGASGTLSRLGRCTSSPRTPKLVMSPNGEVGLAPGHQLYQEETEEERKRRVEAATIVLLRPVNDDVSTVLSGVDNWAFNMFDLDELTGHRPLSTLAFALLKKGGIVSSLKLDEPKLASFLICIEDGYRENPYHSRVHAADVLRNLHVIITRGGLLSILMRGKGSVMASGSVYLKAPHSHQAVDSSVGTPRSQQLKSSTLALLSSTTGPGLSSHFASSENGMSSAGGNSFKSGGIRSLRSLGGNSNKSLGGLSFTSHQQGSEAWISKQEALTLLAMYLCAIIHDYDHRGTSNAFLIQDEDPLAILYNDLSPMENHHLAAAFTVMKQEPNNFLKNMQRKVRDSIRDMVIQVVLSTDMKQHFATLSQFQSRLARAAAADAAGDNAKAHLSPTAQRSQVLLQPMQASSSGRNRALKSYIDLSAPLPEGGSRPLSSDVPSQALSSNHRRSGRQRSSSQQQRRNKSVLSRPVSKQDSDIMRSAPDGLFTTKQDAFDLLPPLRMRPSAGDFTRTEEMTWVGPDADLTAVVEPSGRSMEGTASVASEKLFSRLPSNISVGTHPSTAHDSSGRSTRSTGSSAKMGPRQTHDKSATEVNNDVLGVQPVELAHLHAMDDELRMLAWKMAMKCADLGHLVSSEAVHYRWVKSLEEEMFRQGDLEKQRGYLVSPLMDRNKAGITKSQPGFFNVIVLPLFTTMASALPAIDPLVQQVNSNLAMWLAAESSMQQAGSPNAPVN</sequence>
<dbReference type="InterPro" id="IPR023174">
    <property type="entry name" value="PDEase_CS"/>
</dbReference>
<evidence type="ECO:0000313" key="6">
    <source>
        <dbReference type="EMBL" id="GAX76185.1"/>
    </source>
</evidence>
<evidence type="ECO:0000256" key="3">
    <source>
        <dbReference type="RuleBase" id="RU363067"/>
    </source>
</evidence>
<feature type="compositionally biased region" description="Polar residues" evidence="4">
    <location>
        <begin position="579"/>
        <end position="596"/>
    </location>
</feature>
<feature type="domain" description="PDEase" evidence="5">
    <location>
        <begin position="1318"/>
        <end position="1977"/>
    </location>
</feature>
<dbReference type="OrthoDB" id="342865at2759"/>
<comment type="caution">
    <text evidence="6">The sequence shown here is derived from an EMBL/GenBank/DDBJ whole genome shotgun (WGS) entry which is preliminary data.</text>
</comment>
<dbReference type="EC" id="3.1.4.-" evidence="3"/>
<dbReference type="EMBL" id="BEGY01000016">
    <property type="protein sequence ID" value="GAX76185.1"/>
    <property type="molecule type" value="Genomic_DNA"/>
</dbReference>
<dbReference type="PROSITE" id="PS00126">
    <property type="entry name" value="PDEASE_I_1"/>
    <property type="match status" value="1"/>
</dbReference>
<feature type="compositionally biased region" description="Low complexity" evidence="4">
    <location>
        <begin position="1823"/>
        <end position="1832"/>
    </location>
</feature>
<dbReference type="Pfam" id="PF00233">
    <property type="entry name" value="PDEase_I"/>
    <property type="match status" value="2"/>
</dbReference>
<dbReference type="STRING" id="1157962.A0A250WZH4"/>
<accession>A0A250WZH4</accession>
<feature type="compositionally biased region" description="Low complexity" evidence="4">
    <location>
        <begin position="474"/>
        <end position="489"/>
    </location>
</feature>
<dbReference type="GO" id="GO:0046872">
    <property type="term" value="F:metal ion binding"/>
    <property type="evidence" value="ECO:0007669"/>
    <property type="project" value="UniProtKB-KW"/>
</dbReference>
<dbReference type="GO" id="GO:0004114">
    <property type="term" value="F:3',5'-cyclic-nucleotide phosphodiesterase activity"/>
    <property type="evidence" value="ECO:0007669"/>
    <property type="project" value="InterPro"/>
</dbReference>
<dbReference type="Proteomes" id="UP000232323">
    <property type="component" value="Unassembled WGS sequence"/>
</dbReference>
<feature type="region of interest" description="Disordered" evidence="4">
    <location>
        <begin position="1147"/>
        <end position="1209"/>
    </location>
</feature>
<dbReference type="PROSITE" id="PS51845">
    <property type="entry name" value="PDEASE_I_2"/>
    <property type="match status" value="1"/>
</dbReference>
<keyword evidence="7" id="KW-1185">Reference proteome</keyword>
<feature type="region of interest" description="Disordered" evidence="4">
    <location>
        <begin position="429"/>
        <end position="489"/>
    </location>
</feature>
<feature type="compositionally biased region" description="Polar residues" evidence="4">
    <location>
        <begin position="1010"/>
        <end position="1025"/>
    </location>
</feature>
<dbReference type="Gene3D" id="1.10.1300.10">
    <property type="entry name" value="3'5'-cyclic nucleotide phosphodiesterase, catalytic domain"/>
    <property type="match status" value="2"/>
</dbReference>
<dbReference type="PANTHER" id="PTHR11347">
    <property type="entry name" value="CYCLIC NUCLEOTIDE PHOSPHODIESTERASE"/>
    <property type="match status" value="1"/>
</dbReference>
<feature type="compositionally biased region" description="Polar residues" evidence="4">
    <location>
        <begin position="433"/>
        <end position="445"/>
    </location>
</feature>
<feature type="region of interest" description="Disordered" evidence="4">
    <location>
        <begin position="1679"/>
        <end position="1741"/>
    </location>
</feature>
<evidence type="ECO:0000256" key="1">
    <source>
        <dbReference type="ARBA" id="ARBA00022723"/>
    </source>
</evidence>
<keyword evidence="1 3" id="KW-0479">Metal-binding</keyword>
<dbReference type="GO" id="GO:0007165">
    <property type="term" value="P:signal transduction"/>
    <property type="evidence" value="ECO:0007669"/>
    <property type="project" value="InterPro"/>
</dbReference>
<comment type="similarity">
    <text evidence="3">Belongs to the cyclic nucleotide phosphodiesterase family.</text>
</comment>
<organism evidence="6 7">
    <name type="scientific">Chlamydomonas eustigma</name>
    <dbReference type="NCBI Taxonomy" id="1157962"/>
    <lineage>
        <taxon>Eukaryota</taxon>
        <taxon>Viridiplantae</taxon>
        <taxon>Chlorophyta</taxon>
        <taxon>core chlorophytes</taxon>
        <taxon>Chlorophyceae</taxon>
        <taxon>CS clade</taxon>
        <taxon>Chlamydomonadales</taxon>
        <taxon>Chlamydomonadaceae</taxon>
        <taxon>Chlamydomonas</taxon>
    </lineage>
</organism>
<dbReference type="InterPro" id="IPR002073">
    <property type="entry name" value="PDEase_catalytic_dom"/>
</dbReference>
<comment type="cofactor">
    <cofactor evidence="3">
        <name>a divalent metal cation</name>
        <dbReference type="ChEBI" id="CHEBI:60240"/>
    </cofactor>
    <text evidence="3">Binds 2 divalent metal cations per subunit. Site 1 may preferentially bind zinc ions, while site 2 has a preference for magnesium and/or manganese ions.</text>
</comment>
<feature type="region of interest" description="Disordered" evidence="4">
    <location>
        <begin position="1227"/>
        <end position="1293"/>
    </location>
</feature>
<feature type="compositionally biased region" description="Polar residues" evidence="4">
    <location>
        <begin position="1180"/>
        <end position="1209"/>
    </location>
</feature>
<feature type="region of interest" description="Disordered" evidence="4">
    <location>
        <begin position="565"/>
        <end position="597"/>
    </location>
</feature>
<keyword evidence="2 3" id="KW-0378">Hydrolase</keyword>
<feature type="compositionally biased region" description="Polar residues" evidence="4">
    <location>
        <begin position="1688"/>
        <end position="1698"/>
    </location>
</feature>
<feature type="region of interest" description="Disordered" evidence="4">
    <location>
        <begin position="1807"/>
        <end position="1846"/>
    </location>
</feature>
<evidence type="ECO:0000313" key="7">
    <source>
        <dbReference type="Proteomes" id="UP000232323"/>
    </source>
</evidence>
<name>A0A250WZH4_9CHLO</name>
<protein>
    <recommendedName>
        <fullName evidence="3">Phosphodiesterase</fullName>
        <ecNumber evidence="3">3.1.4.-</ecNumber>
    </recommendedName>
</protein>
<evidence type="ECO:0000259" key="5">
    <source>
        <dbReference type="PROSITE" id="PS51845"/>
    </source>
</evidence>
<dbReference type="InterPro" id="IPR036971">
    <property type="entry name" value="PDEase_catalytic_dom_sf"/>
</dbReference>
<feature type="region of interest" description="Disordered" evidence="4">
    <location>
        <begin position="988"/>
        <end position="1025"/>
    </location>
</feature>
<feature type="compositionally biased region" description="Polar residues" evidence="4">
    <location>
        <begin position="1807"/>
        <end position="1820"/>
    </location>
</feature>